<dbReference type="GO" id="GO:0032259">
    <property type="term" value="P:methylation"/>
    <property type="evidence" value="ECO:0007669"/>
    <property type="project" value="UniProtKB-KW"/>
</dbReference>
<dbReference type="Proteomes" id="UP000799302">
    <property type="component" value="Unassembled WGS sequence"/>
</dbReference>
<protein>
    <recommendedName>
        <fullName evidence="3">Histidine-specific methyltransferase SAM-dependent domain-containing protein</fullName>
    </recommendedName>
</protein>
<feature type="domain" description="Histidine-specific methyltransferase SAM-dependent" evidence="3">
    <location>
        <begin position="59"/>
        <end position="349"/>
    </location>
</feature>
<dbReference type="NCBIfam" id="TIGR03439">
    <property type="entry name" value="methyl_EasF"/>
    <property type="match status" value="1"/>
</dbReference>
<evidence type="ECO:0000256" key="1">
    <source>
        <dbReference type="ARBA" id="ARBA00022603"/>
    </source>
</evidence>
<dbReference type="Gene3D" id="3.40.50.150">
    <property type="entry name" value="Vaccinia Virus protein VP39"/>
    <property type="match status" value="1"/>
</dbReference>
<accession>A0A6A6TSV4</accession>
<dbReference type="Pfam" id="PF10017">
    <property type="entry name" value="Methyltransf_33"/>
    <property type="match status" value="1"/>
</dbReference>
<dbReference type="InterPro" id="IPR051128">
    <property type="entry name" value="EgtD_Methyltrsf_superfamily"/>
</dbReference>
<dbReference type="InterPro" id="IPR017805">
    <property type="entry name" value="SAM_MeTrfase_EasF-type_put"/>
</dbReference>
<dbReference type="OrthoDB" id="659at2759"/>
<sequence>MMGDATSSVNSSRSTSPDAHIANDSWYCGSVFDIGGSLLKDTMREELNKKFLLTKSNGSKQRTIPASILHDEHGLRMWAEINRMPDYYQTRDEIALLEQNSKDLARHLKGAYTLIDLGCGDVRKVQPLLDTLDAMQVPVQYFALDLSKAVLVDCMRKLRPRYRHVQCFGLWGTFDDCLKWAKNVHSPKCYMSLGSMFGNDHFKEAVGRLKAWTDIMRPQDLMLLGLDGTQDRDAIWRSYHDEQGLFHNFIRNGMVHSNAVLGHEWFKPQDWDISGEFQDFPLMHRFVIQARRDVRCEPLGLSFRRGYKIVCYEGFKYEPAMMQKQFAAAGLKNLKQWKSPSGRIYQYLACRASLAAETLQ</sequence>
<keyword evidence="5" id="KW-1185">Reference proteome</keyword>
<dbReference type="InterPro" id="IPR029063">
    <property type="entry name" value="SAM-dependent_MTases_sf"/>
</dbReference>
<dbReference type="PANTHER" id="PTHR43397">
    <property type="entry name" value="ERGOTHIONEINE BIOSYNTHESIS PROTEIN 1"/>
    <property type="match status" value="1"/>
</dbReference>
<dbReference type="AlphaFoldDB" id="A0A6A6TSV4"/>
<organism evidence="4 5">
    <name type="scientific">Microthyrium microscopicum</name>
    <dbReference type="NCBI Taxonomy" id="703497"/>
    <lineage>
        <taxon>Eukaryota</taxon>
        <taxon>Fungi</taxon>
        <taxon>Dikarya</taxon>
        <taxon>Ascomycota</taxon>
        <taxon>Pezizomycotina</taxon>
        <taxon>Dothideomycetes</taxon>
        <taxon>Dothideomycetes incertae sedis</taxon>
        <taxon>Microthyriales</taxon>
        <taxon>Microthyriaceae</taxon>
        <taxon>Microthyrium</taxon>
    </lineage>
</organism>
<keyword evidence="1" id="KW-0489">Methyltransferase</keyword>
<evidence type="ECO:0000313" key="5">
    <source>
        <dbReference type="Proteomes" id="UP000799302"/>
    </source>
</evidence>
<keyword evidence="2" id="KW-0808">Transferase</keyword>
<dbReference type="EMBL" id="MU004247">
    <property type="protein sequence ID" value="KAF2663149.1"/>
    <property type="molecule type" value="Genomic_DNA"/>
</dbReference>
<proteinExistence type="predicted"/>
<dbReference type="InterPro" id="IPR019257">
    <property type="entry name" value="MeTrfase_dom"/>
</dbReference>
<name>A0A6A6TSV4_9PEZI</name>
<evidence type="ECO:0000313" key="4">
    <source>
        <dbReference type="EMBL" id="KAF2663149.1"/>
    </source>
</evidence>
<dbReference type="PANTHER" id="PTHR43397:SF1">
    <property type="entry name" value="ERGOTHIONEINE BIOSYNTHESIS PROTEIN 1"/>
    <property type="match status" value="1"/>
</dbReference>
<evidence type="ECO:0000256" key="2">
    <source>
        <dbReference type="ARBA" id="ARBA00022679"/>
    </source>
</evidence>
<evidence type="ECO:0000259" key="3">
    <source>
        <dbReference type="Pfam" id="PF10017"/>
    </source>
</evidence>
<gene>
    <name evidence="4" type="ORF">BT63DRAFT_128327</name>
</gene>
<dbReference type="GO" id="GO:0008168">
    <property type="term" value="F:methyltransferase activity"/>
    <property type="evidence" value="ECO:0007669"/>
    <property type="project" value="UniProtKB-KW"/>
</dbReference>
<reference evidence="4" key="1">
    <citation type="journal article" date="2020" name="Stud. Mycol.">
        <title>101 Dothideomycetes genomes: a test case for predicting lifestyles and emergence of pathogens.</title>
        <authorList>
            <person name="Haridas S."/>
            <person name="Albert R."/>
            <person name="Binder M."/>
            <person name="Bloem J."/>
            <person name="Labutti K."/>
            <person name="Salamov A."/>
            <person name="Andreopoulos B."/>
            <person name="Baker S."/>
            <person name="Barry K."/>
            <person name="Bills G."/>
            <person name="Bluhm B."/>
            <person name="Cannon C."/>
            <person name="Castanera R."/>
            <person name="Culley D."/>
            <person name="Daum C."/>
            <person name="Ezra D."/>
            <person name="Gonzalez J."/>
            <person name="Henrissat B."/>
            <person name="Kuo A."/>
            <person name="Liang C."/>
            <person name="Lipzen A."/>
            <person name="Lutzoni F."/>
            <person name="Magnuson J."/>
            <person name="Mondo S."/>
            <person name="Nolan M."/>
            <person name="Ohm R."/>
            <person name="Pangilinan J."/>
            <person name="Park H.-J."/>
            <person name="Ramirez L."/>
            <person name="Alfaro M."/>
            <person name="Sun H."/>
            <person name="Tritt A."/>
            <person name="Yoshinaga Y."/>
            <person name="Zwiers L.-H."/>
            <person name="Turgeon B."/>
            <person name="Goodwin S."/>
            <person name="Spatafora J."/>
            <person name="Crous P."/>
            <person name="Grigoriev I."/>
        </authorList>
    </citation>
    <scope>NUCLEOTIDE SEQUENCE</scope>
    <source>
        <strain evidence="4">CBS 115976</strain>
    </source>
</reference>